<dbReference type="Pfam" id="PF23024">
    <property type="entry name" value="AMP-dom_DIP2-like"/>
    <property type="match status" value="1"/>
</dbReference>
<dbReference type="Pfam" id="PF00501">
    <property type="entry name" value="AMP-binding"/>
    <property type="match status" value="3"/>
</dbReference>
<dbReference type="FunFam" id="3.30.300.30:FF:000001">
    <property type="entry name" value="DIP2 disco-interacting protein 2 homolog C"/>
    <property type="match status" value="1"/>
</dbReference>
<dbReference type="Ensembl" id="ENSCLMT00005049377.1">
    <property type="protein sequence ID" value="ENSCLMP00005047739.1"/>
    <property type="gene ID" value="ENSCLMG00005015557.1"/>
</dbReference>
<feature type="compositionally biased region" description="Low complexity" evidence="2">
    <location>
        <begin position="57"/>
        <end position="67"/>
    </location>
</feature>
<protein>
    <submittedName>
        <fullName evidence="4">Disco-interacting protein 2 homolog Ba</fullName>
    </submittedName>
</protein>
<dbReference type="Pfam" id="PF06464">
    <property type="entry name" value="DMAP_binding"/>
    <property type="match status" value="1"/>
</dbReference>
<feature type="region of interest" description="Disordered" evidence="2">
    <location>
        <begin position="42"/>
        <end position="139"/>
    </location>
</feature>
<name>A0A8C3AYC6_CYCLU</name>
<dbReference type="SUPFAM" id="SSF56801">
    <property type="entry name" value="Acetyl-CoA synthetase-like"/>
    <property type="match status" value="2"/>
</dbReference>
<feature type="domain" description="DMAP1-binding" evidence="3">
    <location>
        <begin position="7"/>
        <end position="117"/>
    </location>
</feature>
<proteinExistence type="inferred from homology"/>
<dbReference type="PROSITE" id="PS51912">
    <property type="entry name" value="DMAP1_BIND"/>
    <property type="match status" value="1"/>
</dbReference>
<dbReference type="PANTHER" id="PTHR22754:SF43">
    <property type="entry name" value="DISCO-INTERACTING PROTEIN 2 HOMOLOG B-A"/>
    <property type="match status" value="1"/>
</dbReference>
<dbReference type="Proteomes" id="UP000694565">
    <property type="component" value="Unplaced"/>
</dbReference>
<gene>
    <name evidence="4" type="primary">dip2ba</name>
</gene>
<evidence type="ECO:0000256" key="1">
    <source>
        <dbReference type="ARBA" id="ARBA00007735"/>
    </source>
</evidence>
<feature type="compositionally biased region" description="Polar residues" evidence="2">
    <location>
        <begin position="117"/>
        <end position="133"/>
    </location>
</feature>
<feature type="compositionally biased region" description="Low complexity" evidence="2">
    <location>
        <begin position="165"/>
        <end position="179"/>
    </location>
</feature>
<dbReference type="SMART" id="SM01137">
    <property type="entry name" value="DMAP_binding"/>
    <property type="match status" value="1"/>
</dbReference>
<evidence type="ECO:0000256" key="2">
    <source>
        <dbReference type="SAM" id="MobiDB-lite"/>
    </source>
</evidence>
<feature type="compositionally biased region" description="Basic and acidic residues" evidence="2">
    <location>
        <begin position="78"/>
        <end position="90"/>
    </location>
</feature>
<organism evidence="4 5">
    <name type="scientific">Cyclopterus lumpus</name>
    <name type="common">Lumpsucker</name>
    <dbReference type="NCBI Taxonomy" id="8103"/>
    <lineage>
        <taxon>Eukaryota</taxon>
        <taxon>Metazoa</taxon>
        <taxon>Chordata</taxon>
        <taxon>Craniata</taxon>
        <taxon>Vertebrata</taxon>
        <taxon>Euteleostomi</taxon>
        <taxon>Actinopterygii</taxon>
        <taxon>Neopterygii</taxon>
        <taxon>Teleostei</taxon>
        <taxon>Neoteleostei</taxon>
        <taxon>Acanthomorphata</taxon>
        <taxon>Eupercaria</taxon>
        <taxon>Perciformes</taxon>
        <taxon>Cottioidei</taxon>
        <taxon>Cottales</taxon>
        <taxon>Cyclopteridae</taxon>
        <taxon>Cyclopterus</taxon>
    </lineage>
</organism>
<dbReference type="InterPro" id="IPR045851">
    <property type="entry name" value="AMP-bd_C_sf"/>
</dbReference>
<keyword evidence="5" id="KW-1185">Reference proteome</keyword>
<reference evidence="4" key="2">
    <citation type="submission" date="2025-09" db="UniProtKB">
        <authorList>
            <consortium name="Ensembl"/>
        </authorList>
    </citation>
    <scope>IDENTIFICATION</scope>
</reference>
<evidence type="ECO:0000313" key="5">
    <source>
        <dbReference type="Proteomes" id="UP000694565"/>
    </source>
</evidence>
<dbReference type="FunFam" id="3.30.300.30:FF:000003">
    <property type="entry name" value="DIP2 disco-interacting protein 2 homolog A"/>
    <property type="match status" value="1"/>
</dbReference>
<reference evidence="4" key="1">
    <citation type="submission" date="2025-08" db="UniProtKB">
        <authorList>
            <consortium name="Ensembl"/>
        </authorList>
    </citation>
    <scope>IDENTIFICATION</scope>
</reference>
<dbReference type="InterPro" id="IPR042099">
    <property type="entry name" value="ANL_N_sf"/>
</dbReference>
<comment type="similarity">
    <text evidence="1">Belongs to the DIP2 family.</text>
</comment>
<dbReference type="InterPro" id="IPR025110">
    <property type="entry name" value="AMP-bd_C"/>
</dbReference>
<dbReference type="PANTHER" id="PTHR22754">
    <property type="entry name" value="DISCO-INTERACTING PROTEIN 2 DIP2 -RELATED"/>
    <property type="match status" value="1"/>
</dbReference>
<dbReference type="CDD" id="cd05905">
    <property type="entry name" value="Dip2"/>
    <property type="match status" value="2"/>
</dbReference>
<dbReference type="Gene3D" id="3.40.50.12780">
    <property type="entry name" value="N-terminal domain of ligase-like"/>
    <property type="match status" value="3"/>
</dbReference>
<dbReference type="InterPro" id="IPR037337">
    <property type="entry name" value="Dip2-like_dom"/>
</dbReference>
<dbReference type="InterPro" id="IPR000873">
    <property type="entry name" value="AMP-dep_synth/lig_dom"/>
</dbReference>
<accession>A0A8C3AYC6</accession>
<evidence type="ECO:0000313" key="4">
    <source>
        <dbReference type="Ensembl" id="ENSCLMP00005047739.1"/>
    </source>
</evidence>
<dbReference type="Gene3D" id="3.30.300.30">
    <property type="match status" value="2"/>
</dbReference>
<dbReference type="InterPro" id="IPR010506">
    <property type="entry name" value="DMAP1-bd"/>
</dbReference>
<sequence>MADRGGDLSALPKEVRDQLAELDLELSEGDITQKGYEKKRAKLLASHIPHLPSKTNSSAPGPSTSSASRHHRSHRSGGARDDRYRSDIHTEAVQAALAKHKEEKMALPMPTKRRSAFVQSPIDTCTPPDTSSASEDEGSLRRKAALSAVLAQSLQSPDYWINRSVQSSSTSSSASSTLSHGEPKSQPQPQPQPQPAASLLADLLAHTRIENSVPPDVTSSTPQERGSRVDLAPAVRGMSRGQSRSSMIETADGVPVNSRVSTKIQQLLNTLKRPKRPPLSEFFLDDSEEIVEVPQPDPNTPKPEGRQIIPVKGEPLGVVSNWPPALQAALARWGATQAKSPALTALDITGKPLYTLTYGKLWSRSLKLAYTLLNKLGTKTEPVLQPGDRVALVYPNSDPGMFWVAFYGCLLAEVIPVPIEVPLSRQDAGSQQIGFLLGSCGVSLALTSEICLKGLPKTPNGEIIQFKGWPRMKWVVTDTKYLTKPSKDWQPHIPTANTDTAYIEYKASKEGTVMGVAVSKISLLTHCQALTQACNYCEGETLVNVLDCKKDMGMWHGVLTSVMNRIHTITVPYAVMKACPMSWVQRVHIHKGSVSSCDAFLNVFQSHGLKPEAICPCATSPEALTVAIRRPGARGAPLPARAILSMGGLSHGVIRVNTEDKNSALTVQDVGHIMPGALMCIVKPDGSPQLCKTDEIGEIVINSRAGGTMYYGLPGVTKNTFEVIPVNQAGAPIGEIPFTRTGLLGFVGPGSLVFVVGKIEGLLMVSGRRHNADDLVATALAVEPVKTVYRGRIAVFSVTVFYDERIVIVAEQRPDASEEDSFQWMSRVLQAIDSIHQVGLYCLALVPANTLPKTPLGGIHICETKQNFMEGNLHPCNILMCPHTCVTNMPKPRQKQPGMDVGPASMLVGNLVAGKRIAQATGRELGVVEDQDLIRKHQFLSEALQWRAQTDPDHVLYVLLNAKGVAVCTATCAQLHKRAEKITATIMERGGLNTGDNVVLLYPPGIDLIAAFYGCLYAGVIPVTVRPPHPQNLAATLPTVRMIIDVSKAACILTTQPLMRILRSREAAASVNIKTWPTIIDTDDLPRKRPPHIYKPPTAEMLAYLDFSVSTTGMLTGVKRDFDKAALLLLCMCFWPSVYSGHQSILIPPLELESSLPLWLSMLSQYKIRDTFCSYSVMELCTKGLGTQTEMLKARGLNLSCVRSCVVIAEERPRLALTQSFSKLFKDLGLSARAVSTAFGSRVNLAICLQGTAGPDPSTVYVDMKSLRHDRVRLVERGAPQSLPLMESGTILPGVRVIIVNPETRGPLGDSHLGEIWVNSPHSASGYYTIYGEESLQADHFNTKLSFGEPHTLWARTGYLGFIKRTELLDASGDRHDALFVVGSLDETLELRGLRYHPIDIETSVSRAHRCIAESAVFTWTNLLVVVAELSGSEQEALDLVPLVTNVVLEEHHLIVGVVVIVDPGVIPINSRGEKQRMHLRDSFLADQLDPIYVAYNM</sequence>
<feature type="compositionally biased region" description="Basic residues" evidence="2">
    <location>
        <begin position="68"/>
        <end position="77"/>
    </location>
</feature>
<evidence type="ECO:0000259" key="3">
    <source>
        <dbReference type="PROSITE" id="PS51912"/>
    </source>
</evidence>
<dbReference type="GeneTree" id="ENSGT00950000182997"/>
<feature type="region of interest" description="Disordered" evidence="2">
    <location>
        <begin position="165"/>
        <end position="195"/>
    </location>
</feature>